<keyword evidence="3" id="KW-1185">Reference proteome</keyword>
<name>A0A150FZL8_GONPE</name>
<reference evidence="3" key="1">
    <citation type="journal article" date="2016" name="Nat. Commun.">
        <title>The Gonium pectorale genome demonstrates co-option of cell cycle regulation during the evolution of multicellularity.</title>
        <authorList>
            <person name="Hanschen E.R."/>
            <person name="Marriage T.N."/>
            <person name="Ferris P.J."/>
            <person name="Hamaji T."/>
            <person name="Toyoda A."/>
            <person name="Fujiyama A."/>
            <person name="Neme R."/>
            <person name="Noguchi H."/>
            <person name="Minakuchi Y."/>
            <person name="Suzuki M."/>
            <person name="Kawai-Toyooka H."/>
            <person name="Smith D.R."/>
            <person name="Sparks H."/>
            <person name="Anderson J."/>
            <person name="Bakaric R."/>
            <person name="Luria V."/>
            <person name="Karger A."/>
            <person name="Kirschner M.W."/>
            <person name="Durand P.M."/>
            <person name="Michod R.E."/>
            <person name="Nozaki H."/>
            <person name="Olson B.J."/>
        </authorList>
    </citation>
    <scope>NUCLEOTIDE SEQUENCE [LARGE SCALE GENOMIC DNA]</scope>
    <source>
        <strain evidence="3">NIES-2863</strain>
    </source>
</reference>
<gene>
    <name evidence="2" type="ORF">GPECTOR_140g686</name>
</gene>
<comment type="caution">
    <text evidence="2">The sequence shown here is derived from an EMBL/GenBank/DDBJ whole genome shotgun (WGS) entry which is preliminary data.</text>
</comment>
<evidence type="ECO:0000313" key="3">
    <source>
        <dbReference type="Proteomes" id="UP000075714"/>
    </source>
</evidence>
<accession>A0A150FZL8</accession>
<feature type="compositionally biased region" description="Basic residues" evidence="1">
    <location>
        <begin position="47"/>
        <end position="69"/>
    </location>
</feature>
<sequence>MAAGAASRKGAATASGATGRKKAARPATQSPVAGSGSPGGSGEGRVQKKRRVVTEKKKGKSSPKLRRSGVPRFAGTGEFGWNTWNTWCTWKATQVDGFKVEKHKDQYYRGERAPVDWILAEAERRGVLDQDLVDFHTGKRAKVLAKHKQQSAMAGKEDEDAGSIGVAAPLDSEDMAMAYGGDPTFEVPMMTAAGQYVEEEEEATLGGDKEDDNLEDDMAAYLANMD</sequence>
<evidence type="ECO:0000313" key="2">
    <source>
        <dbReference type="EMBL" id="KXZ42510.1"/>
    </source>
</evidence>
<feature type="region of interest" description="Disordered" evidence="1">
    <location>
        <begin position="1"/>
        <end position="72"/>
    </location>
</feature>
<proteinExistence type="predicted"/>
<protein>
    <submittedName>
        <fullName evidence="2">Uncharacterized protein</fullName>
    </submittedName>
</protein>
<dbReference type="Proteomes" id="UP000075714">
    <property type="component" value="Unassembled WGS sequence"/>
</dbReference>
<feature type="compositionally biased region" description="Low complexity" evidence="1">
    <location>
        <begin position="1"/>
        <end position="18"/>
    </location>
</feature>
<dbReference type="EMBL" id="LSYV01000140">
    <property type="protein sequence ID" value="KXZ42510.1"/>
    <property type="molecule type" value="Genomic_DNA"/>
</dbReference>
<evidence type="ECO:0000256" key="1">
    <source>
        <dbReference type="SAM" id="MobiDB-lite"/>
    </source>
</evidence>
<dbReference type="AlphaFoldDB" id="A0A150FZL8"/>
<organism evidence="2 3">
    <name type="scientific">Gonium pectorale</name>
    <name type="common">Green alga</name>
    <dbReference type="NCBI Taxonomy" id="33097"/>
    <lineage>
        <taxon>Eukaryota</taxon>
        <taxon>Viridiplantae</taxon>
        <taxon>Chlorophyta</taxon>
        <taxon>core chlorophytes</taxon>
        <taxon>Chlorophyceae</taxon>
        <taxon>CS clade</taxon>
        <taxon>Chlamydomonadales</taxon>
        <taxon>Volvocaceae</taxon>
        <taxon>Gonium</taxon>
    </lineage>
</organism>